<protein>
    <submittedName>
        <fullName evidence="1">Uncharacterized protein</fullName>
    </submittedName>
</protein>
<dbReference type="AlphaFoldDB" id="J3MXA0"/>
<name>J3MXA0_ORYBR</name>
<sequence length="101" mass="10790">MAQNFPSPRLNAEDSCGFASVRLAESMNTGQSTDQICSFVLGDSTQKLMVLGCPNDKDSSRLLERAMSVHDDLLSLALPIVSLFSSGLFTDGYGATVVTLK</sequence>
<dbReference type="Gramene" id="OB09G16290.1">
    <property type="protein sequence ID" value="OB09G16290.1"/>
    <property type="gene ID" value="OB09G16290"/>
</dbReference>
<keyword evidence="2" id="KW-1185">Reference proteome</keyword>
<evidence type="ECO:0000313" key="2">
    <source>
        <dbReference type="Proteomes" id="UP000006038"/>
    </source>
</evidence>
<reference evidence="1" key="2">
    <citation type="submission" date="2013-04" db="UniProtKB">
        <authorList>
            <consortium name="EnsemblPlants"/>
        </authorList>
    </citation>
    <scope>IDENTIFICATION</scope>
</reference>
<accession>J3MXA0</accession>
<reference evidence="1" key="1">
    <citation type="journal article" date="2013" name="Nat. Commun.">
        <title>Whole-genome sequencing of Oryza brachyantha reveals mechanisms underlying Oryza genome evolution.</title>
        <authorList>
            <person name="Chen J."/>
            <person name="Huang Q."/>
            <person name="Gao D."/>
            <person name="Wang J."/>
            <person name="Lang Y."/>
            <person name="Liu T."/>
            <person name="Li B."/>
            <person name="Bai Z."/>
            <person name="Luis Goicoechea J."/>
            <person name="Liang C."/>
            <person name="Chen C."/>
            <person name="Zhang W."/>
            <person name="Sun S."/>
            <person name="Liao Y."/>
            <person name="Zhang X."/>
            <person name="Yang L."/>
            <person name="Song C."/>
            <person name="Wang M."/>
            <person name="Shi J."/>
            <person name="Liu G."/>
            <person name="Liu J."/>
            <person name="Zhou H."/>
            <person name="Zhou W."/>
            <person name="Yu Q."/>
            <person name="An N."/>
            <person name="Chen Y."/>
            <person name="Cai Q."/>
            <person name="Wang B."/>
            <person name="Liu B."/>
            <person name="Min J."/>
            <person name="Huang Y."/>
            <person name="Wu H."/>
            <person name="Li Z."/>
            <person name="Zhang Y."/>
            <person name="Yin Y."/>
            <person name="Song W."/>
            <person name="Jiang J."/>
            <person name="Jackson S.A."/>
            <person name="Wing R.A."/>
            <person name="Wang J."/>
            <person name="Chen M."/>
        </authorList>
    </citation>
    <scope>NUCLEOTIDE SEQUENCE [LARGE SCALE GENOMIC DNA]</scope>
    <source>
        <strain evidence="1">cv. IRGC 101232</strain>
    </source>
</reference>
<dbReference type="Proteomes" id="UP000006038">
    <property type="component" value="Chromosome 9"/>
</dbReference>
<proteinExistence type="predicted"/>
<dbReference type="EnsemblPlants" id="OB09G16290.1">
    <property type="protein sequence ID" value="OB09G16290.1"/>
    <property type="gene ID" value="OB09G16290"/>
</dbReference>
<organism evidence="1">
    <name type="scientific">Oryza brachyantha</name>
    <name type="common">malo sina</name>
    <dbReference type="NCBI Taxonomy" id="4533"/>
    <lineage>
        <taxon>Eukaryota</taxon>
        <taxon>Viridiplantae</taxon>
        <taxon>Streptophyta</taxon>
        <taxon>Embryophyta</taxon>
        <taxon>Tracheophyta</taxon>
        <taxon>Spermatophyta</taxon>
        <taxon>Magnoliopsida</taxon>
        <taxon>Liliopsida</taxon>
        <taxon>Poales</taxon>
        <taxon>Poaceae</taxon>
        <taxon>BOP clade</taxon>
        <taxon>Oryzoideae</taxon>
        <taxon>Oryzeae</taxon>
        <taxon>Oryzinae</taxon>
        <taxon>Oryza</taxon>
    </lineage>
</organism>
<dbReference type="HOGENOM" id="CLU_2296063_0_0_1"/>
<evidence type="ECO:0000313" key="1">
    <source>
        <dbReference type="EnsemblPlants" id="OB09G16290.1"/>
    </source>
</evidence>